<accession>A0ABT6N8V9</accession>
<feature type="transmembrane region" description="Helical" evidence="1">
    <location>
        <begin position="151"/>
        <end position="172"/>
    </location>
</feature>
<dbReference type="RefSeq" id="WP_281092646.1">
    <property type="nucleotide sequence ID" value="NZ_JARYZI010000001.1"/>
</dbReference>
<dbReference type="EMBL" id="JARYZI010000001">
    <property type="protein sequence ID" value="MDH8676846.1"/>
    <property type="molecule type" value="Genomic_DNA"/>
</dbReference>
<feature type="transmembrane region" description="Helical" evidence="1">
    <location>
        <begin position="33"/>
        <end position="55"/>
    </location>
</feature>
<name>A0ABT6N8V9_9FIRM</name>
<evidence type="ECO:0000313" key="3">
    <source>
        <dbReference type="Proteomes" id="UP001158045"/>
    </source>
</evidence>
<evidence type="ECO:0000313" key="2">
    <source>
        <dbReference type="EMBL" id="MDH8676846.1"/>
    </source>
</evidence>
<organism evidence="2 3">
    <name type="scientific">Fusibacter bizertensis</name>
    <dbReference type="NCBI Taxonomy" id="1488331"/>
    <lineage>
        <taxon>Bacteria</taxon>
        <taxon>Bacillati</taxon>
        <taxon>Bacillota</taxon>
        <taxon>Clostridia</taxon>
        <taxon>Eubacteriales</taxon>
        <taxon>Eubacteriales Family XII. Incertae Sedis</taxon>
        <taxon>Fusibacter</taxon>
    </lineage>
</organism>
<feature type="transmembrane region" description="Helical" evidence="1">
    <location>
        <begin position="7"/>
        <end position="27"/>
    </location>
</feature>
<keyword evidence="1" id="KW-1133">Transmembrane helix</keyword>
<reference evidence="2 3" key="1">
    <citation type="submission" date="2023-04" db="EMBL/GenBank/DDBJ databases">
        <title>Fusibacter bizertensis strain WBS, isolated from littoral bottom sediments of the Arctic seas - biochemical and genomic analysis.</title>
        <authorList>
            <person name="Brioukhanov A.L."/>
        </authorList>
    </citation>
    <scope>NUCLEOTIDE SEQUENCE [LARGE SCALE GENOMIC DNA]</scope>
    <source>
        <strain evidence="2 3">WBS</strain>
    </source>
</reference>
<keyword evidence="1" id="KW-0812">Transmembrane</keyword>
<dbReference type="Proteomes" id="UP001158045">
    <property type="component" value="Unassembled WGS sequence"/>
</dbReference>
<keyword evidence="1" id="KW-0472">Membrane</keyword>
<protein>
    <submittedName>
        <fullName evidence="2">Uncharacterized protein</fullName>
    </submittedName>
</protein>
<sequence length="299" mass="34264">MVLVLLLLVPIGIVFATLMGLLYLFGFDLLTFNLIYIIPVGAFISSCLMFVFFGEKCVKKEINTKKFTLLVLILSVSLFIGIQYGQYKMTYIDDTDGLNYKMKGNHVSEYINPDTEDGFTFLSYVTFSINHSSISFSRRMHTLIKLDGVKIINWIIYIISFIGFLIGSMAGLHARTTNLAYCDHCKKYMKRIPFSLSNNFSKEKISVLEERIKSSESIIDHLEAHPALNKATALTYYKLHLLYCESCKNGIVNIQRFKLNDKSKYVSDELEKEIKVDPIFVTEHLDYTLNKINEVTEAL</sequence>
<feature type="transmembrane region" description="Helical" evidence="1">
    <location>
        <begin position="67"/>
        <end position="85"/>
    </location>
</feature>
<gene>
    <name evidence="2" type="ORF">QE109_01740</name>
</gene>
<proteinExistence type="predicted"/>
<evidence type="ECO:0000256" key="1">
    <source>
        <dbReference type="SAM" id="Phobius"/>
    </source>
</evidence>
<keyword evidence="3" id="KW-1185">Reference proteome</keyword>
<comment type="caution">
    <text evidence="2">The sequence shown here is derived from an EMBL/GenBank/DDBJ whole genome shotgun (WGS) entry which is preliminary data.</text>
</comment>